<dbReference type="Pfam" id="PF01435">
    <property type="entry name" value="Peptidase_M48"/>
    <property type="match status" value="1"/>
</dbReference>
<comment type="cofactor">
    <cofactor evidence="10">
        <name>Zn(2+)</name>
        <dbReference type="ChEBI" id="CHEBI:29105"/>
    </cofactor>
    <text evidence="10">Binds 1 zinc ion per subunit.</text>
</comment>
<proteinExistence type="inferred from homology"/>
<dbReference type="KEGG" id="bmei:Spa11_20490"/>
<evidence type="ECO:0000256" key="4">
    <source>
        <dbReference type="ARBA" id="ARBA00022723"/>
    </source>
</evidence>
<dbReference type="PANTHER" id="PTHR43221:SF2">
    <property type="entry name" value="PROTEASE HTPX HOMOLOG"/>
    <property type="match status" value="1"/>
</dbReference>
<gene>
    <name evidence="12" type="ORF">Spa11_20490</name>
</gene>
<dbReference type="GO" id="GO:0004222">
    <property type="term" value="F:metalloendopeptidase activity"/>
    <property type="evidence" value="ECO:0007669"/>
    <property type="project" value="InterPro"/>
</dbReference>
<evidence type="ECO:0000313" key="12">
    <source>
        <dbReference type="EMBL" id="QDV73850.1"/>
    </source>
</evidence>
<keyword evidence="1" id="KW-1003">Cell membrane</keyword>
<evidence type="ECO:0000256" key="9">
    <source>
        <dbReference type="ARBA" id="ARBA00023136"/>
    </source>
</evidence>
<keyword evidence="13" id="KW-1185">Reference proteome</keyword>
<evidence type="ECO:0000259" key="11">
    <source>
        <dbReference type="Pfam" id="PF01435"/>
    </source>
</evidence>
<name>A0A518K7U2_9BACT</name>
<keyword evidence="3" id="KW-0812">Transmembrane</keyword>
<dbReference type="AlphaFoldDB" id="A0A518K7U2"/>
<protein>
    <submittedName>
        <fullName evidence="12">Peptidase family M48</fullName>
    </submittedName>
</protein>
<comment type="similarity">
    <text evidence="10">Belongs to the peptidase M48 family.</text>
</comment>
<keyword evidence="8 10" id="KW-0482">Metalloprotease</keyword>
<evidence type="ECO:0000256" key="5">
    <source>
        <dbReference type="ARBA" id="ARBA00022801"/>
    </source>
</evidence>
<organism evidence="12 13">
    <name type="scientific">Botrimarina mediterranea</name>
    <dbReference type="NCBI Taxonomy" id="2528022"/>
    <lineage>
        <taxon>Bacteria</taxon>
        <taxon>Pseudomonadati</taxon>
        <taxon>Planctomycetota</taxon>
        <taxon>Planctomycetia</taxon>
        <taxon>Pirellulales</taxon>
        <taxon>Lacipirellulaceae</taxon>
        <taxon>Botrimarina</taxon>
    </lineage>
</organism>
<evidence type="ECO:0000313" key="13">
    <source>
        <dbReference type="Proteomes" id="UP000316426"/>
    </source>
</evidence>
<accession>A0A518K7U2</accession>
<evidence type="ECO:0000256" key="2">
    <source>
        <dbReference type="ARBA" id="ARBA00022670"/>
    </source>
</evidence>
<evidence type="ECO:0000256" key="1">
    <source>
        <dbReference type="ARBA" id="ARBA00022475"/>
    </source>
</evidence>
<dbReference type="GO" id="GO:0046872">
    <property type="term" value="F:metal ion binding"/>
    <property type="evidence" value="ECO:0007669"/>
    <property type="project" value="UniProtKB-KW"/>
</dbReference>
<dbReference type="EMBL" id="CP036349">
    <property type="protein sequence ID" value="QDV73850.1"/>
    <property type="molecule type" value="Genomic_DNA"/>
</dbReference>
<dbReference type="PANTHER" id="PTHR43221">
    <property type="entry name" value="PROTEASE HTPX"/>
    <property type="match status" value="1"/>
</dbReference>
<evidence type="ECO:0000256" key="10">
    <source>
        <dbReference type="RuleBase" id="RU003983"/>
    </source>
</evidence>
<evidence type="ECO:0000256" key="3">
    <source>
        <dbReference type="ARBA" id="ARBA00022692"/>
    </source>
</evidence>
<evidence type="ECO:0000256" key="7">
    <source>
        <dbReference type="ARBA" id="ARBA00022989"/>
    </source>
</evidence>
<sequence length="401" mass="45021">MSFDASILPYHADVLAYLRREERQVWDWFASNRVQKEHAEAVRFDLLKRTYRIGRDNHPDLYRIAESAAEALGVEHEVTLYQAQNSEGLNASIAYLPEEAHIVLAGPVSTRLNEQELQALFAHELGHVLLYEVENGDLLVASQVLTAMTNDRSADTPHYETMRLFDLYQEVYCDRTGARAVQGDTDTVISMLVKVATGLDSVDARGYLKQAEEVLRRSPGASEGQTHPEQYIRARVLDLWRQDPAAADAKIAQLIQGSPPLGRLDFTAQHRLAGQTRSLLDAFFIEKWARTDLLLAHARLFFDDYEPAATAAGQFDNDVVADCDSTVRDYFCYVLMDLASADSDLEEAALAYALSVAESLGLADRFGEVAMKEFRLRKKQFEELAKNRDKIVAVARTEASK</sequence>
<reference evidence="12 13" key="1">
    <citation type="submission" date="2019-02" db="EMBL/GenBank/DDBJ databases">
        <title>Deep-cultivation of Planctomycetes and their phenomic and genomic characterization uncovers novel biology.</title>
        <authorList>
            <person name="Wiegand S."/>
            <person name="Jogler M."/>
            <person name="Boedeker C."/>
            <person name="Pinto D."/>
            <person name="Vollmers J."/>
            <person name="Rivas-Marin E."/>
            <person name="Kohn T."/>
            <person name="Peeters S.H."/>
            <person name="Heuer A."/>
            <person name="Rast P."/>
            <person name="Oberbeckmann S."/>
            <person name="Bunk B."/>
            <person name="Jeske O."/>
            <person name="Meyerdierks A."/>
            <person name="Storesund J.E."/>
            <person name="Kallscheuer N."/>
            <person name="Luecker S."/>
            <person name="Lage O.M."/>
            <person name="Pohl T."/>
            <person name="Merkel B.J."/>
            <person name="Hornburger P."/>
            <person name="Mueller R.-W."/>
            <person name="Bruemmer F."/>
            <person name="Labrenz M."/>
            <person name="Spormann A.M."/>
            <person name="Op den Camp H."/>
            <person name="Overmann J."/>
            <person name="Amann R."/>
            <person name="Jetten M.S.M."/>
            <person name="Mascher T."/>
            <person name="Medema M.H."/>
            <person name="Devos D.P."/>
            <person name="Kaster A.-K."/>
            <person name="Ovreas L."/>
            <person name="Rohde M."/>
            <person name="Galperin M.Y."/>
            <person name="Jogler C."/>
        </authorList>
    </citation>
    <scope>NUCLEOTIDE SEQUENCE [LARGE SCALE GENOMIC DNA]</scope>
    <source>
        <strain evidence="12 13">Spa11</strain>
    </source>
</reference>
<keyword evidence="2 10" id="KW-0645">Protease</keyword>
<keyword evidence="7" id="KW-1133">Transmembrane helix</keyword>
<keyword evidence="9" id="KW-0472">Membrane</keyword>
<dbReference type="GO" id="GO:0006508">
    <property type="term" value="P:proteolysis"/>
    <property type="evidence" value="ECO:0007669"/>
    <property type="project" value="UniProtKB-KW"/>
</dbReference>
<evidence type="ECO:0000256" key="8">
    <source>
        <dbReference type="ARBA" id="ARBA00023049"/>
    </source>
</evidence>
<dbReference type="RefSeq" id="WP_145111549.1">
    <property type="nucleotide sequence ID" value="NZ_CP036349.1"/>
</dbReference>
<keyword evidence="5 10" id="KW-0378">Hydrolase</keyword>
<keyword evidence="6 10" id="KW-0862">Zinc</keyword>
<dbReference type="Proteomes" id="UP000316426">
    <property type="component" value="Chromosome"/>
</dbReference>
<dbReference type="InterPro" id="IPR050083">
    <property type="entry name" value="HtpX_protease"/>
</dbReference>
<evidence type="ECO:0000256" key="6">
    <source>
        <dbReference type="ARBA" id="ARBA00022833"/>
    </source>
</evidence>
<dbReference type="InterPro" id="IPR001915">
    <property type="entry name" value="Peptidase_M48"/>
</dbReference>
<keyword evidence="4" id="KW-0479">Metal-binding</keyword>
<feature type="domain" description="Peptidase M48" evidence="11">
    <location>
        <begin position="58"/>
        <end position="238"/>
    </location>
</feature>
<dbReference type="Gene3D" id="3.30.2010.10">
    <property type="entry name" value="Metalloproteases ('zincins'), catalytic domain"/>
    <property type="match status" value="1"/>
</dbReference>